<accession>A0A0J8QNS0</accession>
<dbReference type="AlphaFoldDB" id="A0A0J8QNS0"/>
<gene>
    <name evidence="1" type="ORF">CISG_09722</name>
</gene>
<sequence length="123" mass="13695">MQLRPAASILVFAPKSSGPGGHRVLHASGNDLNFWRLLAPKHPYIASRPAILYSNGQPIYRPLAVEALKRAYSRAFLHPHAIYNHHDRDSSVLDESLIAPFGLIGRFLSFVRAIEAMFNHANV</sequence>
<organism evidence="1 2">
    <name type="scientific">Coccidioides immitis RMSCC 3703</name>
    <dbReference type="NCBI Taxonomy" id="454286"/>
    <lineage>
        <taxon>Eukaryota</taxon>
        <taxon>Fungi</taxon>
        <taxon>Dikarya</taxon>
        <taxon>Ascomycota</taxon>
        <taxon>Pezizomycotina</taxon>
        <taxon>Eurotiomycetes</taxon>
        <taxon>Eurotiomycetidae</taxon>
        <taxon>Onygenales</taxon>
        <taxon>Onygenaceae</taxon>
        <taxon>Coccidioides</taxon>
    </lineage>
</organism>
<proteinExistence type="predicted"/>
<evidence type="ECO:0000313" key="1">
    <source>
        <dbReference type="EMBL" id="KMU72923.1"/>
    </source>
</evidence>
<reference evidence="2" key="1">
    <citation type="journal article" date="2010" name="Genome Res.">
        <title>Population genomic sequencing of Coccidioides fungi reveals recent hybridization and transposon control.</title>
        <authorList>
            <person name="Neafsey D.E."/>
            <person name="Barker B.M."/>
            <person name="Sharpton T.J."/>
            <person name="Stajich J.E."/>
            <person name="Park D.J."/>
            <person name="Whiston E."/>
            <person name="Hung C.-Y."/>
            <person name="McMahan C."/>
            <person name="White J."/>
            <person name="Sykes S."/>
            <person name="Heiman D."/>
            <person name="Young S."/>
            <person name="Zeng Q."/>
            <person name="Abouelleil A."/>
            <person name="Aftuck L."/>
            <person name="Bessette D."/>
            <person name="Brown A."/>
            <person name="FitzGerald M."/>
            <person name="Lui A."/>
            <person name="Macdonald J.P."/>
            <person name="Priest M."/>
            <person name="Orbach M.J."/>
            <person name="Galgiani J.N."/>
            <person name="Kirkland T.N."/>
            <person name="Cole G.T."/>
            <person name="Birren B.W."/>
            <person name="Henn M.R."/>
            <person name="Taylor J.W."/>
            <person name="Rounsley S.D."/>
        </authorList>
    </citation>
    <scope>NUCLEOTIDE SEQUENCE [LARGE SCALE GENOMIC DNA]</scope>
    <source>
        <strain evidence="2">RMSCC 3703</strain>
    </source>
</reference>
<dbReference type="Proteomes" id="UP000054559">
    <property type="component" value="Unassembled WGS sequence"/>
</dbReference>
<protein>
    <submittedName>
        <fullName evidence="1">Uncharacterized protein</fullName>
    </submittedName>
</protein>
<dbReference type="EMBL" id="DS268228">
    <property type="protein sequence ID" value="KMU72923.1"/>
    <property type="molecule type" value="Genomic_DNA"/>
</dbReference>
<evidence type="ECO:0000313" key="2">
    <source>
        <dbReference type="Proteomes" id="UP000054559"/>
    </source>
</evidence>
<name>A0A0J8QNS0_COCIT</name>